<name>A0ABV7ENR9_9GAMM</name>
<accession>A0ABV7ENR9</accession>
<reference evidence="3" key="1">
    <citation type="journal article" date="2019" name="Int. J. Syst. Evol. Microbiol.">
        <title>The Global Catalogue of Microorganisms (GCM) 10K type strain sequencing project: providing services to taxonomists for standard genome sequencing and annotation.</title>
        <authorList>
            <consortium name="The Broad Institute Genomics Platform"/>
            <consortium name="The Broad Institute Genome Sequencing Center for Infectious Disease"/>
            <person name="Wu L."/>
            <person name="Ma J."/>
        </authorList>
    </citation>
    <scope>NUCLEOTIDE SEQUENCE [LARGE SCALE GENOMIC DNA]</scope>
    <source>
        <strain evidence="3">KCTC 52640</strain>
    </source>
</reference>
<comment type="caution">
    <text evidence="2">The sequence shown here is derived from an EMBL/GenBank/DDBJ whole genome shotgun (WGS) entry which is preliminary data.</text>
</comment>
<dbReference type="Proteomes" id="UP001595462">
    <property type="component" value="Unassembled WGS sequence"/>
</dbReference>
<keyword evidence="3" id="KW-1185">Reference proteome</keyword>
<protein>
    <submittedName>
        <fullName evidence="2">Uncharacterized protein</fullName>
    </submittedName>
</protein>
<proteinExistence type="predicted"/>
<gene>
    <name evidence="2" type="ORF">ACFOSU_10805</name>
</gene>
<evidence type="ECO:0000313" key="3">
    <source>
        <dbReference type="Proteomes" id="UP001595462"/>
    </source>
</evidence>
<evidence type="ECO:0000313" key="2">
    <source>
        <dbReference type="EMBL" id="MFC3104377.1"/>
    </source>
</evidence>
<evidence type="ECO:0000256" key="1">
    <source>
        <dbReference type="SAM" id="MobiDB-lite"/>
    </source>
</evidence>
<organism evidence="2 3">
    <name type="scientific">Salinisphaera aquimarina</name>
    <dbReference type="NCBI Taxonomy" id="2094031"/>
    <lineage>
        <taxon>Bacteria</taxon>
        <taxon>Pseudomonadati</taxon>
        <taxon>Pseudomonadota</taxon>
        <taxon>Gammaproteobacteria</taxon>
        <taxon>Salinisphaerales</taxon>
        <taxon>Salinisphaeraceae</taxon>
        <taxon>Salinisphaera</taxon>
    </lineage>
</organism>
<dbReference type="EMBL" id="JBHRSS010000004">
    <property type="protein sequence ID" value="MFC3104377.1"/>
    <property type="molecule type" value="Genomic_DNA"/>
</dbReference>
<feature type="compositionally biased region" description="Low complexity" evidence="1">
    <location>
        <begin position="107"/>
        <end position="119"/>
    </location>
</feature>
<dbReference type="RefSeq" id="WP_380689450.1">
    <property type="nucleotide sequence ID" value="NZ_JBHRSS010000004.1"/>
</dbReference>
<feature type="region of interest" description="Disordered" evidence="1">
    <location>
        <begin position="89"/>
        <end position="161"/>
    </location>
</feature>
<sequence>MARDAIASSIIRQNARRHASCSNRFLLRHGRKASCSGIEGGCTMTLQHTSIKTVAVALATATALTLGGAAGVADAHSLRVGETSVDSGIVDGGSNQGMHPHASTLENGPANSAQANANANERDNAWTNDAGHRNNGSAHYAEVSHRGNGSQTGSANPPLED</sequence>